<dbReference type="GO" id="GO:0016301">
    <property type="term" value="F:kinase activity"/>
    <property type="evidence" value="ECO:0007669"/>
    <property type="project" value="UniProtKB-KW"/>
</dbReference>
<comment type="similarity">
    <text evidence="1 9 10">Belongs to the acetokinase family.</text>
</comment>
<dbReference type="PRINTS" id="PR00471">
    <property type="entry name" value="ACETATEKNASE"/>
</dbReference>
<keyword evidence="4 9" id="KW-0479">Metal-binding</keyword>
<feature type="binding site" evidence="9">
    <location>
        <position position="23"/>
    </location>
    <ligand>
        <name>ATP</name>
        <dbReference type="ChEBI" id="CHEBI:30616"/>
    </ligand>
</feature>
<protein>
    <recommendedName>
        <fullName evidence="9">Acetate kinase</fullName>
        <ecNumber evidence="9">2.7.2.1</ecNumber>
    </recommendedName>
    <alternativeName>
        <fullName evidence="9">Acetokinase</fullName>
    </alternativeName>
</protein>
<evidence type="ECO:0000256" key="10">
    <source>
        <dbReference type="RuleBase" id="RU003835"/>
    </source>
</evidence>
<comment type="catalytic activity">
    <reaction evidence="9">
        <text>acetate + ATP = acetyl phosphate + ADP</text>
        <dbReference type="Rhea" id="RHEA:11352"/>
        <dbReference type="ChEBI" id="CHEBI:22191"/>
        <dbReference type="ChEBI" id="CHEBI:30089"/>
        <dbReference type="ChEBI" id="CHEBI:30616"/>
        <dbReference type="ChEBI" id="CHEBI:456216"/>
        <dbReference type="EC" id="2.7.2.1"/>
    </reaction>
</comment>
<comment type="subunit">
    <text evidence="9">Homodimer.</text>
</comment>
<dbReference type="Proteomes" id="UP000199541">
    <property type="component" value="Unassembled WGS sequence"/>
</dbReference>
<keyword evidence="7 9" id="KW-0067">ATP-binding</keyword>
<reference evidence="11 12" key="1">
    <citation type="submission" date="2016-10" db="EMBL/GenBank/DDBJ databases">
        <authorList>
            <person name="Varghese N."/>
            <person name="Submissions S."/>
        </authorList>
    </citation>
    <scope>NUCLEOTIDE SEQUENCE [LARGE SCALE GENOMIC DNA]</scope>
    <source>
        <strain evidence="11 12">DSM 24802</strain>
    </source>
</reference>
<feature type="site" description="Transition state stabilizer" evidence="9">
    <location>
        <position position="245"/>
    </location>
</feature>
<feature type="binding site" evidence="9">
    <location>
        <position position="383"/>
    </location>
    <ligand>
        <name>Mg(2+)</name>
        <dbReference type="ChEBI" id="CHEBI:18420"/>
    </ligand>
</feature>
<dbReference type="EMBL" id="FNOB01000037">
    <property type="protein sequence ID" value="SDX88190.1"/>
    <property type="molecule type" value="Genomic_DNA"/>
</dbReference>
<dbReference type="InterPro" id="IPR004372">
    <property type="entry name" value="Ac/propionate_kinase"/>
</dbReference>
<keyword evidence="2 9" id="KW-0963">Cytoplasm</keyword>
<accession>A0A1H3FB96</accession>
<dbReference type="PIRSF" id="PIRSF000722">
    <property type="entry name" value="Acetate_prop_kin"/>
    <property type="match status" value="1"/>
</dbReference>
<feature type="binding site" evidence="9">
    <location>
        <position position="97"/>
    </location>
    <ligand>
        <name>substrate</name>
    </ligand>
</feature>
<dbReference type="PROSITE" id="PS01076">
    <property type="entry name" value="ACETATE_KINASE_2"/>
    <property type="match status" value="1"/>
</dbReference>
<evidence type="ECO:0000256" key="3">
    <source>
        <dbReference type="ARBA" id="ARBA00022679"/>
    </source>
</evidence>
<keyword evidence="8 9" id="KW-0460">Magnesium</keyword>
<feature type="site" description="Transition state stabilizer" evidence="9">
    <location>
        <position position="185"/>
    </location>
</feature>
<evidence type="ECO:0000256" key="2">
    <source>
        <dbReference type="ARBA" id="ARBA00022490"/>
    </source>
</evidence>
<keyword evidence="5 9" id="KW-0547">Nucleotide-binding</keyword>
<name>A0A1H3FB96_9RHOB</name>
<evidence type="ECO:0000256" key="9">
    <source>
        <dbReference type="HAMAP-Rule" id="MF_00020"/>
    </source>
</evidence>
<sequence>MTGGHEMQRPAILVLNAGSSSLKFALFEARQGGARMASGAVTGISTDTARFNLTVTGNSKGVQRDGAFPDHCTALDAVMSEVISNRLAALPVAVGHRVAHGGPDCDCPEEVTADLLARLRGLVPLAPLHLPANIAGIEAIAALRPDLPQIACFDTAFHNGLPRVAQMTGLPREIETPELRRYGYHGLSYEYIVGALTQDGVNVDKERLIVAHLGNGASLAAIRSGRSIETTMGFSPISGVPMGTRSGDIDPGLILHLLREAELSPADLGNLLRTRSGLLGLSGESRDMRVLIEHHDAAAAEAIRYFCYHVRRHLVALTAPLEGLDRLVFTGGIGANAAPVRELICAGLGYLGVRIDHEANLAGSKAISAAGSRAIVEVRQTDEEQVIADHVARLCTECASGRKEAS</sequence>
<dbReference type="NCBIfam" id="TIGR00016">
    <property type="entry name" value="ackA"/>
    <property type="match status" value="1"/>
</dbReference>
<keyword evidence="3 9" id="KW-0808">Transferase</keyword>
<dbReference type="InterPro" id="IPR023865">
    <property type="entry name" value="Aliphatic_acid_kinase_CS"/>
</dbReference>
<dbReference type="PROSITE" id="PS01075">
    <property type="entry name" value="ACETATE_KINASE_1"/>
    <property type="match status" value="1"/>
</dbReference>
<keyword evidence="12" id="KW-1185">Reference proteome</keyword>
<dbReference type="EC" id="2.7.2.1" evidence="9"/>
<proteinExistence type="inferred from homology"/>
<evidence type="ECO:0000256" key="7">
    <source>
        <dbReference type="ARBA" id="ARBA00022840"/>
    </source>
</evidence>
<evidence type="ECO:0000256" key="4">
    <source>
        <dbReference type="ARBA" id="ARBA00022723"/>
    </source>
</evidence>
<dbReference type="SUPFAM" id="SSF53067">
    <property type="entry name" value="Actin-like ATPase domain"/>
    <property type="match status" value="2"/>
</dbReference>
<dbReference type="PANTHER" id="PTHR21060:SF21">
    <property type="entry name" value="ACETATE KINASE"/>
    <property type="match status" value="1"/>
</dbReference>
<comment type="caution">
    <text evidence="11">The sequence shown here is derived from an EMBL/GenBank/DDBJ whole genome shotgun (WGS) entry which is preliminary data.</text>
</comment>
<comment type="subcellular location">
    <subcellularLocation>
        <location evidence="9">Cytoplasm</location>
    </subcellularLocation>
</comment>
<evidence type="ECO:0000256" key="5">
    <source>
        <dbReference type="ARBA" id="ARBA00022741"/>
    </source>
</evidence>
<dbReference type="Gene3D" id="3.30.420.40">
    <property type="match status" value="2"/>
</dbReference>
<comment type="caution">
    <text evidence="9">Lacks conserved residue(s) required for the propagation of feature annotation.</text>
</comment>
<dbReference type="InterPro" id="IPR043129">
    <property type="entry name" value="ATPase_NBD"/>
</dbReference>
<keyword evidence="6 9" id="KW-0418">Kinase</keyword>
<dbReference type="InterPro" id="IPR000890">
    <property type="entry name" value="Aliphatic_acid_kin_short-chain"/>
</dbReference>
<comment type="pathway">
    <text evidence="9">Metabolic intermediate biosynthesis; acetyl-CoA biosynthesis; acetyl-CoA from acetate: step 1/2.</text>
</comment>
<evidence type="ECO:0000256" key="1">
    <source>
        <dbReference type="ARBA" id="ARBA00008748"/>
    </source>
</evidence>
<organism evidence="11 12">
    <name type="scientific">Allgaiera indica</name>
    <dbReference type="NCBI Taxonomy" id="765699"/>
    <lineage>
        <taxon>Bacteria</taxon>
        <taxon>Pseudomonadati</taxon>
        <taxon>Pseudomonadota</taxon>
        <taxon>Alphaproteobacteria</taxon>
        <taxon>Rhodobacterales</taxon>
        <taxon>Paracoccaceae</taxon>
        <taxon>Allgaiera</taxon>
    </lineage>
</organism>
<dbReference type="Pfam" id="PF00871">
    <property type="entry name" value="Acetate_kinase"/>
    <property type="match status" value="1"/>
</dbReference>
<gene>
    <name evidence="9" type="primary">ackA</name>
    <name evidence="11" type="ORF">SAMN05444006_13711</name>
</gene>
<dbReference type="HAMAP" id="MF_00020">
    <property type="entry name" value="Acetate_kinase"/>
    <property type="match status" value="1"/>
</dbReference>
<feature type="binding site" evidence="9">
    <location>
        <begin position="212"/>
        <end position="216"/>
    </location>
    <ligand>
        <name>ATP</name>
        <dbReference type="ChEBI" id="CHEBI:30616"/>
    </ligand>
</feature>
<evidence type="ECO:0000313" key="12">
    <source>
        <dbReference type="Proteomes" id="UP000199541"/>
    </source>
</evidence>
<comment type="cofactor">
    <cofactor evidence="9">
        <name>Mg(2+)</name>
        <dbReference type="ChEBI" id="CHEBI:18420"/>
    </cofactor>
    <cofactor evidence="9">
        <name>Mn(2+)</name>
        <dbReference type="ChEBI" id="CHEBI:29035"/>
    </cofactor>
    <text evidence="9">Mg(2+). Can also accept Mn(2+).</text>
</comment>
<feature type="binding site" evidence="9">
    <location>
        <begin position="287"/>
        <end position="289"/>
    </location>
    <ligand>
        <name>ATP</name>
        <dbReference type="ChEBI" id="CHEBI:30616"/>
    </ligand>
</feature>
<dbReference type="PANTHER" id="PTHR21060">
    <property type="entry name" value="ACETATE KINASE"/>
    <property type="match status" value="1"/>
</dbReference>
<evidence type="ECO:0000256" key="6">
    <source>
        <dbReference type="ARBA" id="ARBA00022777"/>
    </source>
</evidence>
<comment type="function">
    <text evidence="9">Catalyzes the formation of acetyl phosphate from acetate and ATP. Can also catalyze the reverse reaction.</text>
</comment>
<feature type="binding site" evidence="9">
    <location>
        <position position="16"/>
    </location>
    <ligand>
        <name>Mg(2+)</name>
        <dbReference type="ChEBI" id="CHEBI:18420"/>
    </ligand>
</feature>
<evidence type="ECO:0000313" key="11">
    <source>
        <dbReference type="EMBL" id="SDX88190.1"/>
    </source>
</evidence>
<feature type="active site" description="Proton donor/acceptor" evidence="9">
    <location>
        <position position="154"/>
    </location>
</feature>
<evidence type="ECO:0000256" key="8">
    <source>
        <dbReference type="ARBA" id="ARBA00022842"/>
    </source>
</evidence>